<evidence type="ECO:0000313" key="1">
    <source>
        <dbReference type="EMBL" id="QHU01718.1"/>
    </source>
</evidence>
<reference evidence="1" key="1">
    <citation type="journal article" date="2020" name="Nature">
        <title>Giant virus diversity and host interactions through global metagenomics.</title>
        <authorList>
            <person name="Schulz F."/>
            <person name="Roux S."/>
            <person name="Paez-Espino D."/>
            <person name="Jungbluth S."/>
            <person name="Walsh D.A."/>
            <person name="Denef V.J."/>
            <person name="McMahon K.D."/>
            <person name="Konstantinidis K.T."/>
            <person name="Eloe-Fadrosh E.A."/>
            <person name="Kyrpides N.C."/>
            <person name="Woyke T."/>
        </authorList>
    </citation>
    <scope>NUCLEOTIDE SEQUENCE</scope>
    <source>
        <strain evidence="1">GVMAG-M-3300025874-2</strain>
    </source>
</reference>
<name>A0A6C0JD96_9ZZZZ</name>
<dbReference type="EMBL" id="MN740346">
    <property type="protein sequence ID" value="QHU01718.1"/>
    <property type="molecule type" value="Genomic_DNA"/>
</dbReference>
<dbReference type="AlphaFoldDB" id="A0A6C0JD96"/>
<accession>A0A6C0JD96</accession>
<sequence length="52" mass="5930">MCESMNDFDLIIKAILDGYQPIFTKSKRKPHSIEVVCNEKVIECYLVTGPVI</sequence>
<proteinExistence type="predicted"/>
<protein>
    <submittedName>
        <fullName evidence="1">Uncharacterized protein</fullName>
    </submittedName>
</protein>
<organism evidence="1">
    <name type="scientific">viral metagenome</name>
    <dbReference type="NCBI Taxonomy" id="1070528"/>
    <lineage>
        <taxon>unclassified sequences</taxon>
        <taxon>metagenomes</taxon>
        <taxon>organismal metagenomes</taxon>
    </lineage>
</organism>